<dbReference type="GO" id="GO:0016020">
    <property type="term" value="C:membrane"/>
    <property type="evidence" value="ECO:0007669"/>
    <property type="project" value="TreeGrafter"/>
</dbReference>
<dbReference type="InterPro" id="IPR050668">
    <property type="entry name" value="Cytochrome_b5"/>
</dbReference>
<evidence type="ECO:0000256" key="4">
    <source>
        <dbReference type="ARBA" id="ARBA00038168"/>
    </source>
</evidence>
<sequence length="120" mass="12640">MKKLFIVLGCLLVLAAAGGFIFLQSRRSTSKVAAASNRSITQEEVAKHSTASDCWMAIEGNVYDVTSFIPNHPGGQAIAQGCGKDATALFNSRPNNGTSHSNRARDILSGMQIGVLAESS</sequence>
<dbReference type="SUPFAM" id="SSF55856">
    <property type="entry name" value="Cytochrome b5-like heme/steroid binding domain"/>
    <property type="match status" value="1"/>
</dbReference>
<comment type="caution">
    <text evidence="6">The sequence shown here is derived from an EMBL/GenBank/DDBJ whole genome shotgun (WGS) entry which is preliminary data.</text>
</comment>
<dbReference type="InterPro" id="IPR018506">
    <property type="entry name" value="Cyt_B5_heme-BS"/>
</dbReference>
<dbReference type="PROSITE" id="PS00191">
    <property type="entry name" value="CYTOCHROME_B5_1"/>
    <property type="match status" value="1"/>
</dbReference>
<evidence type="ECO:0000256" key="1">
    <source>
        <dbReference type="ARBA" id="ARBA00022617"/>
    </source>
</evidence>
<dbReference type="InterPro" id="IPR001199">
    <property type="entry name" value="Cyt_B5-like_heme/steroid-bd"/>
</dbReference>
<comment type="similarity">
    <text evidence="4">Belongs to the cytochrome b5 family.</text>
</comment>
<keyword evidence="2" id="KW-0479">Metal-binding</keyword>
<dbReference type="EMBL" id="MGHS01000025">
    <property type="protein sequence ID" value="OGM76527.1"/>
    <property type="molecule type" value="Genomic_DNA"/>
</dbReference>
<name>A0A1F8CJK4_9BACT</name>
<dbReference type="Pfam" id="PF00173">
    <property type="entry name" value="Cyt-b5"/>
    <property type="match status" value="1"/>
</dbReference>
<evidence type="ECO:0000256" key="2">
    <source>
        <dbReference type="ARBA" id="ARBA00022723"/>
    </source>
</evidence>
<keyword evidence="1" id="KW-0349">Heme</keyword>
<dbReference type="PROSITE" id="PS50255">
    <property type="entry name" value="CYTOCHROME_B5_2"/>
    <property type="match status" value="1"/>
</dbReference>
<dbReference type="AlphaFoldDB" id="A0A1F8CJK4"/>
<organism evidence="6 7">
    <name type="scientific">Candidatus Woesebacteria bacterium RIFOXYA1_FULL_40_18</name>
    <dbReference type="NCBI Taxonomy" id="1802532"/>
    <lineage>
        <taxon>Bacteria</taxon>
        <taxon>Candidatus Woeseibacteriota</taxon>
    </lineage>
</organism>
<evidence type="ECO:0000259" key="5">
    <source>
        <dbReference type="PROSITE" id="PS50255"/>
    </source>
</evidence>
<evidence type="ECO:0000256" key="3">
    <source>
        <dbReference type="ARBA" id="ARBA00023004"/>
    </source>
</evidence>
<dbReference type="SMART" id="SM01117">
    <property type="entry name" value="Cyt-b5"/>
    <property type="match status" value="1"/>
</dbReference>
<dbReference type="STRING" id="1802532.A2210_02450"/>
<reference evidence="6 7" key="1">
    <citation type="journal article" date="2016" name="Nat. Commun.">
        <title>Thousands of microbial genomes shed light on interconnected biogeochemical processes in an aquifer system.</title>
        <authorList>
            <person name="Anantharaman K."/>
            <person name="Brown C.T."/>
            <person name="Hug L.A."/>
            <person name="Sharon I."/>
            <person name="Castelle C.J."/>
            <person name="Probst A.J."/>
            <person name="Thomas B.C."/>
            <person name="Singh A."/>
            <person name="Wilkins M.J."/>
            <person name="Karaoz U."/>
            <person name="Brodie E.L."/>
            <person name="Williams K.H."/>
            <person name="Hubbard S.S."/>
            <person name="Banfield J.F."/>
        </authorList>
    </citation>
    <scope>NUCLEOTIDE SEQUENCE [LARGE SCALE GENOMIC DNA]</scope>
</reference>
<proteinExistence type="inferred from homology"/>
<dbReference type="PANTHER" id="PTHR19359">
    <property type="entry name" value="CYTOCHROME B5"/>
    <property type="match status" value="1"/>
</dbReference>
<dbReference type="GO" id="GO:0046872">
    <property type="term" value="F:metal ion binding"/>
    <property type="evidence" value="ECO:0007669"/>
    <property type="project" value="UniProtKB-KW"/>
</dbReference>
<dbReference type="InterPro" id="IPR036400">
    <property type="entry name" value="Cyt_B5-like_heme/steroid_sf"/>
</dbReference>
<keyword evidence="3" id="KW-0408">Iron</keyword>
<dbReference type="Proteomes" id="UP000177855">
    <property type="component" value="Unassembled WGS sequence"/>
</dbReference>
<dbReference type="GO" id="GO:0020037">
    <property type="term" value="F:heme binding"/>
    <property type="evidence" value="ECO:0007669"/>
    <property type="project" value="InterPro"/>
</dbReference>
<protein>
    <recommendedName>
        <fullName evidence="5">Cytochrome b5 heme-binding domain-containing protein</fullName>
    </recommendedName>
</protein>
<dbReference type="Gene3D" id="3.10.120.10">
    <property type="entry name" value="Cytochrome b5-like heme/steroid binding domain"/>
    <property type="match status" value="1"/>
</dbReference>
<feature type="domain" description="Cytochrome b5 heme-binding" evidence="5">
    <location>
        <begin position="37"/>
        <end position="117"/>
    </location>
</feature>
<gene>
    <name evidence="6" type="ORF">A2210_02450</name>
</gene>
<evidence type="ECO:0000313" key="7">
    <source>
        <dbReference type="Proteomes" id="UP000177855"/>
    </source>
</evidence>
<evidence type="ECO:0000313" key="6">
    <source>
        <dbReference type="EMBL" id="OGM76527.1"/>
    </source>
</evidence>
<accession>A0A1F8CJK4</accession>